<evidence type="ECO:0000259" key="1">
    <source>
        <dbReference type="Pfam" id="PF21049"/>
    </source>
</evidence>
<dbReference type="InterPro" id="IPR048733">
    <property type="entry name" value="CFA69_ARM_dom"/>
</dbReference>
<dbReference type="RefSeq" id="XP_015184249.1">
    <property type="nucleotide sequence ID" value="XM_015328763.1"/>
</dbReference>
<proteinExistence type="predicted"/>
<protein>
    <submittedName>
        <fullName evidence="3 4">Cilia- and flagella-associated protein 69-like</fullName>
    </submittedName>
</protein>
<keyword evidence="2" id="KW-1185">Reference proteome</keyword>
<reference evidence="3 4" key="1">
    <citation type="submission" date="2025-05" db="UniProtKB">
        <authorList>
            <consortium name="RefSeq"/>
        </authorList>
    </citation>
    <scope>IDENTIFICATION</scope>
    <source>
        <tissue evidence="3 4">Whole body</tissue>
    </source>
</reference>
<dbReference type="RefSeq" id="XP_015184248.1">
    <property type="nucleotide sequence ID" value="XM_015328762.1"/>
</dbReference>
<name>A0ABM1IVL1_POLDO</name>
<evidence type="ECO:0000313" key="3">
    <source>
        <dbReference type="RefSeq" id="XP_015184248.1"/>
    </source>
</evidence>
<accession>A0ABM1IVL1</accession>
<dbReference type="Proteomes" id="UP000694924">
    <property type="component" value="Unplaced"/>
</dbReference>
<gene>
    <name evidence="3 4" type="primary">LOC107070499</name>
</gene>
<organism evidence="2 3">
    <name type="scientific">Polistes dominula</name>
    <name type="common">European paper wasp</name>
    <name type="synonym">Vespa dominula</name>
    <dbReference type="NCBI Taxonomy" id="743375"/>
    <lineage>
        <taxon>Eukaryota</taxon>
        <taxon>Metazoa</taxon>
        <taxon>Ecdysozoa</taxon>
        <taxon>Arthropoda</taxon>
        <taxon>Hexapoda</taxon>
        <taxon>Insecta</taxon>
        <taxon>Pterygota</taxon>
        <taxon>Neoptera</taxon>
        <taxon>Endopterygota</taxon>
        <taxon>Hymenoptera</taxon>
        <taxon>Apocrita</taxon>
        <taxon>Aculeata</taxon>
        <taxon>Vespoidea</taxon>
        <taxon>Vespidae</taxon>
        <taxon>Polistinae</taxon>
        <taxon>Polistini</taxon>
        <taxon>Polistes</taxon>
    </lineage>
</organism>
<evidence type="ECO:0000313" key="2">
    <source>
        <dbReference type="Proteomes" id="UP000694924"/>
    </source>
</evidence>
<dbReference type="GeneID" id="107070499"/>
<dbReference type="Pfam" id="PF21049">
    <property type="entry name" value="CFA69_ARM_rpt"/>
    <property type="match status" value="1"/>
</dbReference>
<sequence>MALLILLILQIFPRYIIISSGIANDVLSFFNGCFFGTIHVWSKDIKFVASKENLVFLKILLLIISDLTEINASIPIMIEQVILPLILRFIDLNSKSIWSPSQFWYLFEHEISTLTLLASKMSDEFVNNDGTQKLISILKWCANSNEFEPKLTMNCTKAICSMVLSKNPVILKYFREQEMILTLFNELIRSKSELRLLYGNQNIRIVRKLLDKCIYYRKYDDFNIDQRNWFFYLGLHSTMSNTCEEFCR</sequence>
<evidence type="ECO:0000313" key="4">
    <source>
        <dbReference type="RefSeq" id="XP_015184249.1"/>
    </source>
</evidence>
<feature type="domain" description="Cilia- and flagella-associated protein 69 ARM repeats" evidence="1">
    <location>
        <begin position="4"/>
        <end position="149"/>
    </location>
</feature>